<dbReference type="InterPro" id="IPR011005">
    <property type="entry name" value="Dihydropteroate_synth-like_sf"/>
</dbReference>
<gene>
    <name evidence="10" type="primary">folP</name>
    <name evidence="10" type="ORF">NSPWAT_1555</name>
</gene>
<reference evidence="10 11" key="1">
    <citation type="submission" date="2022-09" db="EMBL/GenBank/DDBJ databases">
        <authorList>
            <person name="Kop L."/>
        </authorList>
    </citation>
    <scope>NUCLEOTIDE SEQUENCE [LARGE SCALE GENOMIC DNA]</scope>
    <source>
        <strain evidence="10 11">347</strain>
    </source>
</reference>
<dbReference type="Pfam" id="PF00809">
    <property type="entry name" value="Pterin_bind"/>
    <property type="match status" value="1"/>
</dbReference>
<evidence type="ECO:0000313" key="11">
    <source>
        <dbReference type="Proteomes" id="UP001157733"/>
    </source>
</evidence>
<dbReference type="Proteomes" id="UP001157733">
    <property type="component" value="Chromosome"/>
</dbReference>
<dbReference type="PROSITE" id="PS00793">
    <property type="entry name" value="DHPS_2"/>
    <property type="match status" value="1"/>
</dbReference>
<dbReference type="EC" id="2.5.1.15" evidence="4"/>
<protein>
    <recommendedName>
        <fullName evidence="4">dihydropteroate synthase</fullName>
        <ecNumber evidence="4">2.5.1.15</ecNumber>
    </recommendedName>
</protein>
<evidence type="ECO:0000313" key="10">
    <source>
        <dbReference type="EMBL" id="CAI2718414.1"/>
    </source>
</evidence>
<keyword evidence="8" id="KW-0289">Folate biosynthesis</keyword>
<organism evidence="10 11">
    <name type="scientific">Nitrospina watsonii</name>
    <dbReference type="NCBI Taxonomy" id="1323948"/>
    <lineage>
        <taxon>Bacteria</taxon>
        <taxon>Pseudomonadati</taxon>
        <taxon>Nitrospinota/Tectimicrobiota group</taxon>
        <taxon>Nitrospinota</taxon>
        <taxon>Nitrospinia</taxon>
        <taxon>Nitrospinales</taxon>
        <taxon>Nitrospinaceae</taxon>
        <taxon>Nitrospina</taxon>
    </lineage>
</organism>
<evidence type="ECO:0000256" key="8">
    <source>
        <dbReference type="ARBA" id="ARBA00022909"/>
    </source>
</evidence>
<evidence type="ECO:0000256" key="3">
    <source>
        <dbReference type="ARBA" id="ARBA00004763"/>
    </source>
</evidence>
<name>A0ABM9HDX4_9BACT</name>
<comment type="cofactor">
    <cofactor evidence="2">
        <name>Mg(2+)</name>
        <dbReference type="ChEBI" id="CHEBI:18420"/>
    </cofactor>
</comment>
<dbReference type="InterPro" id="IPR000489">
    <property type="entry name" value="Pterin-binding_dom"/>
</dbReference>
<dbReference type="GO" id="GO:0004156">
    <property type="term" value="F:dihydropteroate synthase activity"/>
    <property type="evidence" value="ECO:0007669"/>
    <property type="project" value="UniProtKB-EC"/>
</dbReference>
<dbReference type="PANTHER" id="PTHR20941">
    <property type="entry name" value="FOLATE SYNTHESIS PROTEINS"/>
    <property type="match status" value="1"/>
</dbReference>
<dbReference type="RefSeq" id="WP_282011313.1">
    <property type="nucleotide sequence ID" value="NZ_OX336137.1"/>
</dbReference>
<comment type="pathway">
    <text evidence="3">Cofactor biosynthesis; tetrahydrofolate biosynthesis; 7,8-dihydrofolate from 2-amino-4-hydroxy-6-hydroxymethyl-7,8-dihydropteridine diphosphate and 4-aminobenzoate: step 1/2.</text>
</comment>
<dbReference type="NCBIfam" id="TIGR01496">
    <property type="entry name" value="DHPS"/>
    <property type="match status" value="1"/>
</dbReference>
<dbReference type="InterPro" id="IPR045031">
    <property type="entry name" value="DHP_synth-like"/>
</dbReference>
<proteinExistence type="predicted"/>
<dbReference type="Gene3D" id="3.20.20.20">
    <property type="entry name" value="Dihydropteroate synthase-like"/>
    <property type="match status" value="1"/>
</dbReference>
<dbReference type="CDD" id="cd00739">
    <property type="entry name" value="DHPS"/>
    <property type="match status" value="1"/>
</dbReference>
<keyword evidence="7" id="KW-0460">Magnesium</keyword>
<dbReference type="InterPro" id="IPR006390">
    <property type="entry name" value="DHP_synth_dom"/>
</dbReference>
<dbReference type="EMBL" id="OX336137">
    <property type="protein sequence ID" value="CAI2718414.1"/>
    <property type="molecule type" value="Genomic_DNA"/>
</dbReference>
<accession>A0ABM9HDX4</accession>
<evidence type="ECO:0000256" key="5">
    <source>
        <dbReference type="ARBA" id="ARBA00022679"/>
    </source>
</evidence>
<evidence type="ECO:0000256" key="4">
    <source>
        <dbReference type="ARBA" id="ARBA00012458"/>
    </source>
</evidence>
<dbReference type="PROSITE" id="PS50972">
    <property type="entry name" value="PTERIN_BINDING"/>
    <property type="match status" value="1"/>
</dbReference>
<comment type="catalytic activity">
    <reaction evidence="1">
        <text>(7,8-dihydropterin-6-yl)methyl diphosphate + 4-aminobenzoate = 7,8-dihydropteroate + diphosphate</text>
        <dbReference type="Rhea" id="RHEA:19949"/>
        <dbReference type="ChEBI" id="CHEBI:17836"/>
        <dbReference type="ChEBI" id="CHEBI:17839"/>
        <dbReference type="ChEBI" id="CHEBI:33019"/>
        <dbReference type="ChEBI" id="CHEBI:72950"/>
        <dbReference type="EC" id="2.5.1.15"/>
    </reaction>
</comment>
<keyword evidence="6" id="KW-0479">Metal-binding</keyword>
<keyword evidence="11" id="KW-1185">Reference proteome</keyword>
<evidence type="ECO:0000256" key="2">
    <source>
        <dbReference type="ARBA" id="ARBA00001946"/>
    </source>
</evidence>
<keyword evidence="5 10" id="KW-0808">Transferase</keyword>
<evidence type="ECO:0000259" key="9">
    <source>
        <dbReference type="PROSITE" id="PS50972"/>
    </source>
</evidence>
<evidence type="ECO:0000256" key="7">
    <source>
        <dbReference type="ARBA" id="ARBA00022842"/>
    </source>
</evidence>
<sequence>MEDEFFSGPTRIMGIINLSANSFYKSSYAASETQALKTAERLIEDGADMLDIGAESTHPGAEPIPDEHEWKLLEPVVKALVREFPVSISVDTYKPYVARRVLDLGVHWINDIYGLRFAEMAETIARYPAGVIIMHMQGAPKTMQLDPQYIDCVEEVYDFLSKRIVEAEFAGIPADQILVDPGIGFGKTLRHNLELVSNLDRFQTLNKPVLLGVSRKAFIGKILDLPTEERMEGSLAAAVIGVMKGARVLRVHDVLETVRAIRIVEEIRKYQKE</sequence>
<feature type="domain" description="Pterin-binding" evidence="9">
    <location>
        <begin position="10"/>
        <end position="262"/>
    </location>
</feature>
<dbReference type="SUPFAM" id="SSF51717">
    <property type="entry name" value="Dihydropteroate synthetase-like"/>
    <property type="match status" value="1"/>
</dbReference>
<dbReference type="PANTHER" id="PTHR20941:SF1">
    <property type="entry name" value="FOLIC ACID SYNTHESIS PROTEIN FOL1"/>
    <property type="match status" value="1"/>
</dbReference>
<evidence type="ECO:0000256" key="6">
    <source>
        <dbReference type="ARBA" id="ARBA00022723"/>
    </source>
</evidence>
<evidence type="ECO:0000256" key="1">
    <source>
        <dbReference type="ARBA" id="ARBA00000012"/>
    </source>
</evidence>